<dbReference type="InterPro" id="IPR029032">
    <property type="entry name" value="AhpD-like"/>
</dbReference>
<feature type="domain" description="Carboxymuconolactone decarboxylase-like" evidence="3">
    <location>
        <begin position="249"/>
        <end position="333"/>
    </location>
</feature>
<dbReference type="Pfam" id="PF01965">
    <property type="entry name" value="DJ-1_PfpI"/>
    <property type="match status" value="1"/>
</dbReference>
<dbReference type="EMBL" id="CADIKH010000024">
    <property type="protein sequence ID" value="CAB3764426.1"/>
    <property type="molecule type" value="Genomic_DNA"/>
</dbReference>
<dbReference type="Gene3D" id="1.20.1290.10">
    <property type="entry name" value="AhpD-like"/>
    <property type="match status" value="3"/>
</dbReference>
<dbReference type="SUPFAM" id="SSF52317">
    <property type="entry name" value="Class I glutamine amidotransferase-like"/>
    <property type="match status" value="1"/>
</dbReference>
<evidence type="ECO:0000313" key="5">
    <source>
        <dbReference type="Proteomes" id="UP000494363"/>
    </source>
</evidence>
<dbReference type="PANTHER" id="PTHR33570">
    <property type="entry name" value="4-CARBOXYMUCONOLACTONE DECARBOXYLASE FAMILY PROTEIN"/>
    <property type="match status" value="1"/>
</dbReference>
<evidence type="ECO:0008006" key="6">
    <source>
        <dbReference type="Google" id="ProtNLM"/>
    </source>
</evidence>
<dbReference type="InterPro" id="IPR003779">
    <property type="entry name" value="CMD-like"/>
</dbReference>
<gene>
    <name evidence="4" type="ORF">LMG29542_04892</name>
</gene>
<dbReference type="Pfam" id="PF02627">
    <property type="entry name" value="CMD"/>
    <property type="match status" value="3"/>
</dbReference>
<dbReference type="InterPro" id="IPR029062">
    <property type="entry name" value="Class_I_gatase-like"/>
</dbReference>
<feature type="domain" description="Carboxymuconolactone decarboxylase-like" evidence="3">
    <location>
        <begin position="377"/>
        <end position="459"/>
    </location>
</feature>
<protein>
    <recommendedName>
        <fullName evidence="6">Carboxymuconolactone decarboxylase-like domain-containing protein</fullName>
    </recommendedName>
</protein>
<dbReference type="InterPro" id="IPR002818">
    <property type="entry name" value="DJ-1/PfpI"/>
</dbReference>
<dbReference type="PANTHER" id="PTHR33570:SF10">
    <property type="entry name" value="GAMMA-CARBOXYMUCONOLACTONE DECARBOXYLASE"/>
    <property type="match status" value="1"/>
</dbReference>
<evidence type="ECO:0000259" key="2">
    <source>
        <dbReference type="Pfam" id="PF01965"/>
    </source>
</evidence>
<feature type="domain" description="DJ-1/PfpI" evidence="2">
    <location>
        <begin position="5"/>
        <end position="185"/>
    </location>
</feature>
<reference evidence="4 5" key="1">
    <citation type="submission" date="2020-04" db="EMBL/GenBank/DDBJ databases">
        <authorList>
            <person name="De Canck E."/>
        </authorList>
    </citation>
    <scope>NUCLEOTIDE SEQUENCE [LARGE SCALE GENOMIC DNA]</scope>
    <source>
        <strain evidence="4 5">LMG 29542</strain>
    </source>
</reference>
<accession>A0A6J5EGM8</accession>
<proteinExistence type="predicted"/>
<dbReference type="Proteomes" id="UP000494363">
    <property type="component" value="Unassembled WGS sequence"/>
</dbReference>
<organism evidence="4 5">
    <name type="scientific">Paraburkholderia humisilvae</name>
    <dbReference type="NCBI Taxonomy" id="627669"/>
    <lineage>
        <taxon>Bacteria</taxon>
        <taxon>Pseudomonadati</taxon>
        <taxon>Pseudomonadota</taxon>
        <taxon>Betaproteobacteria</taxon>
        <taxon>Burkholderiales</taxon>
        <taxon>Burkholderiaceae</taxon>
        <taxon>Paraburkholderia</taxon>
    </lineage>
</organism>
<dbReference type="AlphaFoldDB" id="A0A6J5EGM8"/>
<evidence type="ECO:0000313" key="4">
    <source>
        <dbReference type="EMBL" id="CAB3764426.1"/>
    </source>
</evidence>
<dbReference type="GO" id="GO:0051920">
    <property type="term" value="F:peroxiredoxin activity"/>
    <property type="evidence" value="ECO:0007669"/>
    <property type="project" value="InterPro"/>
</dbReference>
<keyword evidence="5" id="KW-1185">Reference proteome</keyword>
<name>A0A6J5EGM8_9BURK</name>
<dbReference type="Gene3D" id="3.40.50.880">
    <property type="match status" value="1"/>
</dbReference>
<dbReference type="RefSeq" id="WP_175228996.1">
    <property type="nucleotide sequence ID" value="NZ_CADIKH010000024.1"/>
</dbReference>
<evidence type="ECO:0000256" key="1">
    <source>
        <dbReference type="SAM" id="MobiDB-lite"/>
    </source>
</evidence>
<dbReference type="InterPro" id="IPR052512">
    <property type="entry name" value="4CMD/NDH-1_regulator"/>
</dbReference>
<dbReference type="SUPFAM" id="SSF69118">
    <property type="entry name" value="AhpD-like"/>
    <property type="match status" value="3"/>
</dbReference>
<evidence type="ECO:0000259" key="3">
    <source>
        <dbReference type="Pfam" id="PF02627"/>
    </source>
</evidence>
<sequence length="619" mass="66592">MSSTNILFLIDDVIEDREVLTPLRVLALFGHTLHIASPQREAGEKISLPRATNRSTTAKPDEEHASITLNATLAEAKLPEFDALVLAFGRTSDGVLEDDRLLRIIRFFAEEAGKPVIGLGSGVLALVAADVVRGHRVTCARELAAGVRRAGAEYVESAPSGAVVDRNLVTGVEGGDFPEWIVLLLDALGRGKRENHADPALYANVCRSRESLDTACSPSRFDRGLSTLKAISGGGNYKQFIQTLNRLSPEFGDLLVEVGYADIVSRPGLSLKSRELVTVAALTALGNAPAALKFHCGGMLNTGWSARQLVESVLHAVVYAGFPAVSSALKLVSEVLRERNIELESSPDEPSGGSREIPAEVLKLMVAHDALGGRMEPLLVALIAKFAYGEIWSRPGLSVKDRQLATLAMVMSKGNHIAAVCKHVEGCLMLGWTRAELVEVLIQMTGYIGWPLTLAVTGPALEVFDRFEEDGLPDTSLASVESESFDVQATQAPSPVPQWLETLNARSASREQKSKGADEIGTVLARYSAEFFGGRATGRLGKLDAKTREIAIIAALTATGRMVDMEPLERHVNAAIDVGVQWCEIAEAMELMLPYAGFLSVKQSMGYAYTTCAERPFTS</sequence>
<feature type="domain" description="Carboxymuconolactone decarboxylase-like" evidence="3">
    <location>
        <begin position="532"/>
        <end position="607"/>
    </location>
</feature>
<feature type="region of interest" description="Disordered" evidence="1">
    <location>
        <begin position="40"/>
        <end position="62"/>
    </location>
</feature>